<sequence>MKDEQLILFSIQINSLIIPPLEPVKALQELQSGDHFINIISQIEAQKPAESRINIPLLTDSSWDKFQFIIKYISTSQTTELNHNELAQGNMDHLLKVALLIILATLIDQNFYLKLFGADESQHKELTVYSHVNNKLVVTIGLKARSEIFHVTQALHLNLNVPDGPPISLPVRNINFIPTTVLIDIPSKIMQEMINYLFELKEGFDIKKLQNDEDAMIMGDIQDDKSDGKSHPDDQSDDDPDAILIISASITHMLVDDDIKYVTSNRVSITANNWFATHHVTIRGPNGNQSFNPL</sequence>
<dbReference type="EMBL" id="CAJNOT010004755">
    <property type="protein sequence ID" value="CAF1444148.1"/>
    <property type="molecule type" value="Genomic_DNA"/>
</dbReference>
<gene>
    <name evidence="3" type="ORF">JBS370_LOCUS29182</name>
    <name evidence="2" type="ORF">ZHD862_LOCUS34962</name>
</gene>
<evidence type="ECO:0000313" key="2">
    <source>
        <dbReference type="EMBL" id="CAF1444148.1"/>
    </source>
</evidence>
<evidence type="ECO:0000256" key="1">
    <source>
        <dbReference type="SAM" id="MobiDB-lite"/>
    </source>
</evidence>
<dbReference type="Proteomes" id="UP000663864">
    <property type="component" value="Unassembled WGS sequence"/>
</dbReference>
<dbReference type="EMBL" id="CAJOBD010006178">
    <property type="protein sequence ID" value="CAF4053554.1"/>
    <property type="molecule type" value="Genomic_DNA"/>
</dbReference>
<accession>A0A815P4T8</accession>
<feature type="compositionally biased region" description="Basic and acidic residues" evidence="1">
    <location>
        <begin position="222"/>
        <end position="234"/>
    </location>
</feature>
<evidence type="ECO:0000313" key="4">
    <source>
        <dbReference type="Proteomes" id="UP000663864"/>
    </source>
</evidence>
<name>A0A815P4T8_9BILA</name>
<proteinExistence type="predicted"/>
<protein>
    <submittedName>
        <fullName evidence="2">Uncharacterized protein</fullName>
    </submittedName>
</protein>
<dbReference type="AlphaFoldDB" id="A0A815P4T8"/>
<feature type="region of interest" description="Disordered" evidence="1">
    <location>
        <begin position="220"/>
        <end position="239"/>
    </location>
</feature>
<comment type="caution">
    <text evidence="2">The sequence shown here is derived from an EMBL/GenBank/DDBJ whole genome shotgun (WGS) entry which is preliminary data.</text>
</comment>
<evidence type="ECO:0000313" key="3">
    <source>
        <dbReference type="EMBL" id="CAF4053554.1"/>
    </source>
</evidence>
<organism evidence="2 4">
    <name type="scientific">Rotaria sordida</name>
    <dbReference type="NCBI Taxonomy" id="392033"/>
    <lineage>
        <taxon>Eukaryota</taxon>
        <taxon>Metazoa</taxon>
        <taxon>Spiralia</taxon>
        <taxon>Gnathifera</taxon>
        <taxon>Rotifera</taxon>
        <taxon>Eurotatoria</taxon>
        <taxon>Bdelloidea</taxon>
        <taxon>Philodinida</taxon>
        <taxon>Philodinidae</taxon>
        <taxon>Rotaria</taxon>
    </lineage>
</organism>
<dbReference type="Proteomes" id="UP000663836">
    <property type="component" value="Unassembled WGS sequence"/>
</dbReference>
<reference evidence="2" key="1">
    <citation type="submission" date="2021-02" db="EMBL/GenBank/DDBJ databases">
        <authorList>
            <person name="Nowell W R."/>
        </authorList>
    </citation>
    <scope>NUCLEOTIDE SEQUENCE</scope>
</reference>